<sequence>MSRISSTFKKTKEAEGQGSPSKSAYLTSVPRTRSPSPLRKSRSSSSLRKSNSGKLNSSQELQSIEDDYIKNLQQQVYFLELEANYLREQAKKATDMHPKMTAEAERMLYKLRNMQGNVDELNLELRRREASIDVVQTEKDRVLSRLEQEEIERQREKRMLTEEIVELRRERDSLSLENSRKTNQLEHTSSNKEQLELQLLNSEDTIRMLRKQLDEKSQQQRATELALEEKRSQVIEAEAHSREVEDRYITNASIIHDRTVNDLKDEIRSLRAKLKDAELRADEDRRLRGRTEHESSNILQDNTLLNATVDDLERQLAREKDLRASTDEKRSQNMVELSVLSEREKELQAELRHTQDLLREEKNRSQRYLDQLNKQQDVAATLELNNTTARSALFETEGKYKFLDSENKQLKRDKEILIEHVAELQRQLSRKEVTLASSRKSLRELELDMDDAERSRLAESSLHTQKWQEFGELADSMKGLSRSMARSTSPARSPRSMTRSPRSSIRSPRASRKFGKGMYAL</sequence>
<keyword evidence="3" id="KW-1185">Reference proteome</keyword>
<evidence type="ECO:0000256" key="1">
    <source>
        <dbReference type="SAM" id="MobiDB-lite"/>
    </source>
</evidence>
<feature type="region of interest" description="Disordered" evidence="1">
    <location>
        <begin position="1"/>
        <end position="59"/>
    </location>
</feature>
<reference evidence="2" key="1">
    <citation type="submission" date="2020-06" db="EMBL/GenBank/DDBJ databases">
        <title>Draft genome of Bugula neritina, a colonial animal packing powerful symbionts and potential medicines.</title>
        <authorList>
            <person name="Rayko M."/>
        </authorList>
    </citation>
    <scope>NUCLEOTIDE SEQUENCE [LARGE SCALE GENOMIC DNA]</scope>
    <source>
        <strain evidence="2">Kwan_BN1</strain>
    </source>
</reference>
<comment type="caution">
    <text evidence="2">The sequence shown here is derived from an EMBL/GenBank/DDBJ whole genome shotgun (WGS) entry which is preliminary data.</text>
</comment>
<dbReference type="AlphaFoldDB" id="A0A7J7JVN3"/>
<organism evidence="2 3">
    <name type="scientific">Bugula neritina</name>
    <name type="common">Brown bryozoan</name>
    <name type="synonym">Sertularia neritina</name>
    <dbReference type="NCBI Taxonomy" id="10212"/>
    <lineage>
        <taxon>Eukaryota</taxon>
        <taxon>Metazoa</taxon>
        <taxon>Spiralia</taxon>
        <taxon>Lophotrochozoa</taxon>
        <taxon>Bryozoa</taxon>
        <taxon>Gymnolaemata</taxon>
        <taxon>Cheilostomatida</taxon>
        <taxon>Flustrina</taxon>
        <taxon>Buguloidea</taxon>
        <taxon>Bugulidae</taxon>
        <taxon>Bugula</taxon>
    </lineage>
</organism>
<dbReference type="EMBL" id="VXIV02001788">
    <property type="protein sequence ID" value="KAF6029761.1"/>
    <property type="molecule type" value="Genomic_DNA"/>
</dbReference>
<feature type="region of interest" description="Disordered" evidence="1">
    <location>
        <begin position="171"/>
        <end position="193"/>
    </location>
</feature>
<evidence type="ECO:0000313" key="3">
    <source>
        <dbReference type="Proteomes" id="UP000593567"/>
    </source>
</evidence>
<feature type="compositionally biased region" description="Low complexity" evidence="1">
    <location>
        <begin position="481"/>
        <end position="508"/>
    </location>
</feature>
<protein>
    <submittedName>
        <fullName evidence="2">Uncharacterized protein</fullName>
    </submittedName>
</protein>
<feature type="compositionally biased region" description="Low complexity" evidence="1">
    <location>
        <begin position="30"/>
        <end position="58"/>
    </location>
</feature>
<evidence type="ECO:0000313" key="2">
    <source>
        <dbReference type="EMBL" id="KAF6029761.1"/>
    </source>
</evidence>
<gene>
    <name evidence="2" type="ORF">EB796_011938</name>
</gene>
<dbReference type="Proteomes" id="UP000593567">
    <property type="component" value="Unassembled WGS sequence"/>
</dbReference>
<dbReference type="OrthoDB" id="2130396at2759"/>
<feature type="region of interest" description="Disordered" evidence="1">
    <location>
        <begin position="478"/>
        <end position="521"/>
    </location>
</feature>
<name>A0A7J7JVN3_BUGNE</name>
<proteinExistence type="predicted"/>
<accession>A0A7J7JVN3</accession>